<keyword evidence="2" id="KW-1003">Cell membrane</keyword>
<dbReference type="NCBIfam" id="TIGR03109">
    <property type="entry name" value="exosort_XrtA"/>
    <property type="match status" value="1"/>
</dbReference>
<dbReference type="Proteomes" id="UP000077628">
    <property type="component" value="Unassembled WGS sequence"/>
</dbReference>
<evidence type="ECO:0000313" key="11">
    <source>
        <dbReference type="Proteomes" id="UP000077628"/>
    </source>
</evidence>
<feature type="transmembrane region" description="Helical" evidence="8">
    <location>
        <begin position="45"/>
        <end position="62"/>
    </location>
</feature>
<feature type="transmembrane region" description="Helical" evidence="8">
    <location>
        <begin position="187"/>
        <end position="204"/>
    </location>
</feature>
<dbReference type="EMBL" id="LUUK01000167">
    <property type="protein sequence ID" value="OAI18601.1"/>
    <property type="molecule type" value="Genomic_DNA"/>
</dbReference>
<keyword evidence="6 8" id="KW-1133">Transmembrane helix</keyword>
<evidence type="ECO:0000256" key="7">
    <source>
        <dbReference type="ARBA" id="ARBA00023136"/>
    </source>
</evidence>
<feature type="transmembrane region" description="Helical" evidence="8">
    <location>
        <begin position="103"/>
        <end position="122"/>
    </location>
</feature>
<feature type="domain" description="Methanolan biosynthesis EpsI" evidence="9">
    <location>
        <begin position="305"/>
        <end position="496"/>
    </location>
</feature>
<dbReference type="InterPro" id="IPR026392">
    <property type="entry name" value="Exo/Archaeosortase_dom"/>
</dbReference>
<evidence type="ECO:0000256" key="3">
    <source>
        <dbReference type="ARBA" id="ARBA00022670"/>
    </source>
</evidence>
<evidence type="ECO:0000313" key="10">
    <source>
        <dbReference type="EMBL" id="OAI18601.1"/>
    </source>
</evidence>
<protein>
    <submittedName>
        <fullName evidence="10">Exosortase A</fullName>
    </submittedName>
</protein>
<evidence type="ECO:0000256" key="1">
    <source>
        <dbReference type="ARBA" id="ARBA00004651"/>
    </source>
</evidence>
<dbReference type="NCBIfam" id="TIGR02602">
    <property type="entry name" value="8TM_EpsH"/>
    <property type="match status" value="1"/>
</dbReference>
<comment type="caution">
    <text evidence="10">The sequence shown here is derived from an EMBL/GenBank/DDBJ whole genome shotgun (WGS) entry which is preliminary data.</text>
</comment>
<evidence type="ECO:0000259" key="9">
    <source>
        <dbReference type="Pfam" id="PF11984"/>
    </source>
</evidence>
<feature type="transmembrane region" description="Helical" evidence="8">
    <location>
        <begin position="294"/>
        <end position="315"/>
    </location>
</feature>
<dbReference type="GO" id="GO:0006508">
    <property type="term" value="P:proteolysis"/>
    <property type="evidence" value="ECO:0007669"/>
    <property type="project" value="UniProtKB-KW"/>
</dbReference>
<feature type="transmembrane region" description="Helical" evidence="8">
    <location>
        <begin position="74"/>
        <end position="91"/>
    </location>
</feature>
<evidence type="ECO:0000256" key="5">
    <source>
        <dbReference type="ARBA" id="ARBA00022801"/>
    </source>
</evidence>
<dbReference type="InterPro" id="IPR014263">
    <property type="entry name" value="Methanolan_biosynth_EpsI"/>
</dbReference>
<organism evidence="10 11">
    <name type="scientific">Methylomonas koyamae</name>
    <dbReference type="NCBI Taxonomy" id="702114"/>
    <lineage>
        <taxon>Bacteria</taxon>
        <taxon>Pseudomonadati</taxon>
        <taxon>Pseudomonadota</taxon>
        <taxon>Gammaproteobacteria</taxon>
        <taxon>Methylococcales</taxon>
        <taxon>Methylococcaceae</taxon>
        <taxon>Methylomonas</taxon>
    </lineage>
</organism>
<dbReference type="RefSeq" id="WP_064028534.1">
    <property type="nucleotide sequence ID" value="NZ_LUUK01000167.1"/>
</dbReference>
<reference evidence="11" key="1">
    <citation type="submission" date="2016-03" db="EMBL/GenBank/DDBJ databases">
        <authorList>
            <person name="Heylen K."/>
            <person name="De Vos P."/>
            <person name="Vekeman B."/>
        </authorList>
    </citation>
    <scope>NUCLEOTIDE SEQUENCE [LARGE SCALE GENOMIC DNA]</scope>
    <source>
        <strain evidence="11">R-45383</strain>
    </source>
</reference>
<dbReference type="InterPro" id="IPR017540">
    <property type="entry name" value="Exosortase-1"/>
</dbReference>
<feature type="transmembrane region" description="Helical" evidence="8">
    <location>
        <begin position="12"/>
        <end position="33"/>
    </location>
</feature>
<name>A0A177NL52_9GAMM</name>
<keyword evidence="7 8" id="KW-0472">Membrane</keyword>
<comment type="subcellular location">
    <subcellularLocation>
        <location evidence="1">Cell membrane</location>
        <topology evidence="1">Multi-pass membrane protein</topology>
    </subcellularLocation>
</comment>
<evidence type="ECO:0000256" key="6">
    <source>
        <dbReference type="ARBA" id="ARBA00022989"/>
    </source>
</evidence>
<dbReference type="GO" id="GO:0005886">
    <property type="term" value="C:plasma membrane"/>
    <property type="evidence" value="ECO:0007669"/>
    <property type="project" value="UniProtKB-SubCell"/>
</dbReference>
<feature type="transmembrane region" description="Helical" evidence="8">
    <location>
        <begin position="216"/>
        <end position="240"/>
    </location>
</feature>
<dbReference type="NCBIfam" id="TIGR02914">
    <property type="entry name" value="EpsI_fam"/>
    <property type="match status" value="1"/>
</dbReference>
<keyword evidence="5" id="KW-0378">Hydrolase</keyword>
<feature type="transmembrane region" description="Helical" evidence="8">
    <location>
        <begin position="129"/>
        <end position="147"/>
    </location>
</feature>
<dbReference type="InterPro" id="IPR013426">
    <property type="entry name" value="EpsH-like"/>
</dbReference>
<feature type="transmembrane region" description="Helical" evidence="8">
    <location>
        <begin position="252"/>
        <end position="274"/>
    </location>
</feature>
<keyword evidence="3" id="KW-0645">Protease</keyword>
<keyword evidence="4 8" id="KW-0812">Transmembrane</keyword>
<dbReference type="Pfam" id="PF11984">
    <property type="entry name" value="DUF3485"/>
    <property type="match status" value="1"/>
</dbReference>
<gene>
    <name evidence="10" type="ORF">A1355_05655</name>
</gene>
<evidence type="ECO:0000256" key="8">
    <source>
        <dbReference type="SAM" id="Phobius"/>
    </source>
</evidence>
<accession>A0A177NL52</accession>
<dbReference type="OrthoDB" id="9797363at2"/>
<dbReference type="Pfam" id="PF09721">
    <property type="entry name" value="Exosortase_EpsH"/>
    <property type="match status" value="1"/>
</dbReference>
<evidence type="ECO:0000256" key="4">
    <source>
        <dbReference type="ARBA" id="ARBA00022692"/>
    </source>
</evidence>
<dbReference type="AlphaFoldDB" id="A0A177NL52"/>
<dbReference type="STRING" id="702114.A1355_05655"/>
<dbReference type="NCBIfam" id="TIGR04178">
    <property type="entry name" value="exo_archaeo"/>
    <property type="match status" value="1"/>
</dbReference>
<keyword evidence="11" id="KW-1185">Reference proteome</keyword>
<sequence>MLIFGALPIQWRYPVAGVVLVTLVCVGAFFSTWASIVEIWSRSETFTHGFLVAPISIWLIWSRRHCYRNLQPESAWLGLLVTAIGGFVWLVAKLVHVLVLEQWAVVTILIGGYWALLGGSVIKKMLFPILFLYLMVPFGEAFIPWMMEYTASFVVWMIRLTGMSVYRDGMFFMLTSGSWSVVEGCSGLRYLIASLTLGLVYAYLNFRNLRKRTLFIIASFLTPILANGLRAYMIVMIGHFSGMKLAVGVDHIIYGWLFFGLIMLLLFYAGSFWADQETIVDTSSEQSMPEPMTRYQGLLPMIAVVVIGLIAWPIVFRSLAARQAVAAAIPDQIVTLRGSGGAVQSPPDWGWRPTFNGVMAEVKNAVDDPSGTVAMYFANFGDESQGGELVNSQNFLVPQKHKVWRMASERAVQVDWPDGTSGEVVESLLKSEARNLLVYRWYRVGNFNTASDYRAKWWQLLKRLTGDADPEMLIVLYTEVIGDDLVEGRARLQRVLAVCCQ</sequence>
<dbReference type="InterPro" id="IPR019127">
    <property type="entry name" value="Exosortase"/>
</dbReference>
<evidence type="ECO:0000256" key="2">
    <source>
        <dbReference type="ARBA" id="ARBA00022475"/>
    </source>
</evidence>
<dbReference type="GO" id="GO:0008233">
    <property type="term" value="F:peptidase activity"/>
    <property type="evidence" value="ECO:0007669"/>
    <property type="project" value="UniProtKB-KW"/>
</dbReference>
<proteinExistence type="predicted"/>